<evidence type="ECO:0000256" key="7">
    <source>
        <dbReference type="ARBA" id="ARBA00023136"/>
    </source>
</evidence>
<keyword evidence="5 8" id="KW-0812">Transmembrane</keyword>
<dbReference type="Pfam" id="PF04535">
    <property type="entry name" value="CASP_dom"/>
    <property type="match status" value="1"/>
</dbReference>
<evidence type="ECO:0000256" key="2">
    <source>
        <dbReference type="ARBA" id="ARBA00007651"/>
    </source>
</evidence>
<evidence type="ECO:0000256" key="4">
    <source>
        <dbReference type="ARBA" id="ARBA00022475"/>
    </source>
</evidence>
<feature type="domain" description="Casparian strip membrane protein" evidence="9">
    <location>
        <begin position="9"/>
        <end position="144"/>
    </location>
</feature>
<dbReference type="PANTHER" id="PTHR33573">
    <property type="entry name" value="CASP-LIKE PROTEIN 4A4"/>
    <property type="match status" value="1"/>
</dbReference>
<evidence type="ECO:0000256" key="3">
    <source>
        <dbReference type="ARBA" id="ARBA00011489"/>
    </source>
</evidence>
<evidence type="ECO:0000259" key="9">
    <source>
        <dbReference type="Pfam" id="PF04535"/>
    </source>
</evidence>
<feature type="transmembrane region" description="Helical" evidence="8">
    <location>
        <begin position="103"/>
        <end position="120"/>
    </location>
</feature>
<gene>
    <name evidence="10" type="ORF">VNO77_21598</name>
</gene>
<keyword evidence="11" id="KW-1185">Reference proteome</keyword>
<evidence type="ECO:0000256" key="1">
    <source>
        <dbReference type="ARBA" id="ARBA00004651"/>
    </source>
</evidence>
<feature type="transmembrane region" description="Helical" evidence="8">
    <location>
        <begin position="140"/>
        <end position="160"/>
    </location>
</feature>
<sequence length="165" mass="18208">MDNTNSSSTFSVSVLLLRILTLLFLLIALIIIAISEYTEITYFGTTKRKFDHVQAYRYMFSTIVVGFAYNLLQLAFSIFTMVSRKRALSGDGGYLFDFYGDKIMSYLLLSGSAAGFGFSAELLRVVPSNPFLEKANASAGLLLVGFIFNAIASIFTSFALPKKPN</sequence>
<dbReference type="InterPro" id="IPR006702">
    <property type="entry name" value="CASP_dom"/>
</dbReference>
<dbReference type="GO" id="GO:0005886">
    <property type="term" value="C:plasma membrane"/>
    <property type="evidence" value="ECO:0007669"/>
    <property type="project" value="UniProtKB-SubCell"/>
</dbReference>
<evidence type="ECO:0000313" key="11">
    <source>
        <dbReference type="Proteomes" id="UP001367508"/>
    </source>
</evidence>
<evidence type="ECO:0000256" key="5">
    <source>
        <dbReference type="ARBA" id="ARBA00022692"/>
    </source>
</evidence>
<proteinExistence type="inferred from homology"/>
<keyword evidence="4 8" id="KW-1003">Cell membrane</keyword>
<name>A0AAN9QNK8_CANGL</name>
<evidence type="ECO:0000256" key="8">
    <source>
        <dbReference type="RuleBase" id="RU361233"/>
    </source>
</evidence>
<keyword evidence="7 8" id="KW-0472">Membrane</keyword>
<feature type="transmembrane region" description="Helical" evidence="8">
    <location>
        <begin position="55"/>
        <end position="82"/>
    </location>
</feature>
<evidence type="ECO:0000313" key="10">
    <source>
        <dbReference type="EMBL" id="KAK7340881.1"/>
    </source>
</evidence>
<dbReference type="EMBL" id="JAYMYQ010000004">
    <property type="protein sequence ID" value="KAK7340881.1"/>
    <property type="molecule type" value="Genomic_DNA"/>
</dbReference>
<comment type="subunit">
    <text evidence="3 8">Homodimer and heterodimers.</text>
</comment>
<reference evidence="10 11" key="1">
    <citation type="submission" date="2024-01" db="EMBL/GenBank/DDBJ databases">
        <title>The genomes of 5 underutilized Papilionoideae crops provide insights into root nodulation and disease resistanc.</title>
        <authorList>
            <person name="Jiang F."/>
        </authorList>
    </citation>
    <scope>NUCLEOTIDE SEQUENCE [LARGE SCALE GENOMIC DNA]</scope>
    <source>
        <strain evidence="10">LVBAO_FW01</strain>
        <tissue evidence="10">Leaves</tissue>
    </source>
</reference>
<comment type="similarity">
    <text evidence="2 8">Belongs to the Casparian strip membrane proteins (CASP) family.</text>
</comment>
<evidence type="ECO:0000256" key="6">
    <source>
        <dbReference type="ARBA" id="ARBA00022989"/>
    </source>
</evidence>
<accession>A0AAN9QNK8</accession>
<dbReference type="PANTHER" id="PTHR33573:SF40">
    <property type="entry name" value="CASP-LIKE PROTEIN 4D2"/>
    <property type="match status" value="1"/>
</dbReference>
<feature type="transmembrane region" description="Helical" evidence="8">
    <location>
        <begin position="12"/>
        <end position="35"/>
    </location>
</feature>
<comment type="subcellular location">
    <subcellularLocation>
        <location evidence="1 8">Cell membrane</location>
        <topology evidence="1 8">Multi-pass membrane protein</topology>
    </subcellularLocation>
</comment>
<protein>
    <recommendedName>
        <fullName evidence="8">CASP-like protein</fullName>
    </recommendedName>
</protein>
<keyword evidence="6 8" id="KW-1133">Transmembrane helix</keyword>
<dbReference type="AlphaFoldDB" id="A0AAN9QNK8"/>
<dbReference type="Proteomes" id="UP001367508">
    <property type="component" value="Unassembled WGS sequence"/>
</dbReference>
<organism evidence="10 11">
    <name type="scientific">Canavalia gladiata</name>
    <name type="common">Sword bean</name>
    <name type="synonym">Dolichos gladiatus</name>
    <dbReference type="NCBI Taxonomy" id="3824"/>
    <lineage>
        <taxon>Eukaryota</taxon>
        <taxon>Viridiplantae</taxon>
        <taxon>Streptophyta</taxon>
        <taxon>Embryophyta</taxon>
        <taxon>Tracheophyta</taxon>
        <taxon>Spermatophyta</taxon>
        <taxon>Magnoliopsida</taxon>
        <taxon>eudicotyledons</taxon>
        <taxon>Gunneridae</taxon>
        <taxon>Pentapetalae</taxon>
        <taxon>rosids</taxon>
        <taxon>fabids</taxon>
        <taxon>Fabales</taxon>
        <taxon>Fabaceae</taxon>
        <taxon>Papilionoideae</taxon>
        <taxon>50 kb inversion clade</taxon>
        <taxon>NPAAA clade</taxon>
        <taxon>indigoferoid/millettioid clade</taxon>
        <taxon>Phaseoleae</taxon>
        <taxon>Canavalia</taxon>
    </lineage>
</organism>
<comment type="caution">
    <text evidence="10">The sequence shown here is derived from an EMBL/GenBank/DDBJ whole genome shotgun (WGS) entry which is preliminary data.</text>
</comment>